<dbReference type="Proteomes" id="UP000696573">
    <property type="component" value="Unassembled WGS sequence"/>
</dbReference>
<sequence>MYLGIRPALKARPSLLDLIRGGGDSGGLSGLSGEGSSIAAGSAGPSTATVATRPPAAGGLEAGPGNTIPAAATSSPPPPLAAPSQVPGSFDSTFANLSTDITDPLNAASLSSFTASLAVFLRER</sequence>
<reference evidence="2" key="1">
    <citation type="submission" date="2021-10" db="EMBL/GenBank/DDBJ databases">
        <authorList>
            <person name="Piombo E."/>
        </authorList>
    </citation>
    <scope>NUCLEOTIDE SEQUENCE</scope>
</reference>
<comment type="caution">
    <text evidence="2">The sequence shown here is derived from an EMBL/GenBank/DDBJ whole genome shotgun (WGS) entry which is preliminary data.</text>
</comment>
<dbReference type="AlphaFoldDB" id="A0A9N9VTC8"/>
<name>A0A9N9VTC8_9HYPO</name>
<gene>
    <name evidence="2" type="ORF">CRHIZ90672A_00015767</name>
</gene>
<feature type="compositionally biased region" description="Low complexity" evidence="1">
    <location>
        <begin position="54"/>
        <end position="74"/>
    </location>
</feature>
<keyword evidence="3" id="KW-1185">Reference proteome</keyword>
<evidence type="ECO:0000313" key="2">
    <source>
        <dbReference type="EMBL" id="CAH0029269.1"/>
    </source>
</evidence>
<evidence type="ECO:0000256" key="1">
    <source>
        <dbReference type="SAM" id="MobiDB-lite"/>
    </source>
</evidence>
<evidence type="ECO:0000313" key="3">
    <source>
        <dbReference type="Proteomes" id="UP000696573"/>
    </source>
</evidence>
<accession>A0A9N9VTC8</accession>
<dbReference type="EMBL" id="CABFNQ020000738">
    <property type="protein sequence ID" value="CAH0029269.1"/>
    <property type="molecule type" value="Genomic_DNA"/>
</dbReference>
<feature type="compositionally biased region" description="Gly residues" evidence="1">
    <location>
        <begin position="22"/>
        <end position="33"/>
    </location>
</feature>
<organism evidence="2 3">
    <name type="scientific">Clonostachys rhizophaga</name>
    <dbReference type="NCBI Taxonomy" id="160324"/>
    <lineage>
        <taxon>Eukaryota</taxon>
        <taxon>Fungi</taxon>
        <taxon>Dikarya</taxon>
        <taxon>Ascomycota</taxon>
        <taxon>Pezizomycotina</taxon>
        <taxon>Sordariomycetes</taxon>
        <taxon>Hypocreomycetidae</taxon>
        <taxon>Hypocreales</taxon>
        <taxon>Bionectriaceae</taxon>
        <taxon>Clonostachys</taxon>
    </lineage>
</organism>
<protein>
    <submittedName>
        <fullName evidence="2">Uncharacterized protein</fullName>
    </submittedName>
</protein>
<feature type="region of interest" description="Disordered" evidence="1">
    <location>
        <begin position="22"/>
        <end position="87"/>
    </location>
</feature>
<feature type="compositionally biased region" description="Low complexity" evidence="1">
    <location>
        <begin position="34"/>
        <end position="44"/>
    </location>
</feature>
<proteinExistence type="predicted"/>